<evidence type="ECO:0000259" key="1">
    <source>
        <dbReference type="Pfam" id="PF05175"/>
    </source>
</evidence>
<dbReference type="EMBL" id="JAROAS010000003">
    <property type="protein sequence ID" value="MED4126872.1"/>
    <property type="molecule type" value="Genomic_DNA"/>
</dbReference>
<dbReference type="PANTHER" id="PTHR47739:SF1">
    <property type="entry name" value="TRNA1(VAL) (ADENINE(37)-N6)-METHYLTRANSFERASE"/>
    <property type="match status" value="1"/>
</dbReference>
<proteinExistence type="predicted"/>
<dbReference type="InterPro" id="IPR050210">
    <property type="entry name" value="tRNA_Adenine-N(6)_MTase"/>
</dbReference>
<dbReference type="Pfam" id="PF05175">
    <property type="entry name" value="MTS"/>
    <property type="match status" value="1"/>
</dbReference>
<dbReference type="SUPFAM" id="SSF53335">
    <property type="entry name" value="S-adenosyl-L-methionine-dependent methyltransferases"/>
    <property type="match status" value="1"/>
</dbReference>
<evidence type="ECO:0000313" key="2">
    <source>
        <dbReference type="EMBL" id="MED4126872.1"/>
    </source>
</evidence>
<dbReference type="InterPro" id="IPR007848">
    <property type="entry name" value="Small_mtfrase_dom"/>
</dbReference>
<gene>
    <name evidence="2" type="ORF">P5F74_01870</name>
</gene>
<dbReference type="PANTHER" id="PTHR47739">
    <property type="entry name" value="TRNA1(VAL) (ADENINE(37)-N6)-METHYLTRANSFERASE"/>
    <property type="match status" value="1"/>
</dbReference>
<dbReference type="CDD" id="cd02440">
    <property type="entry name" value="AdoMet_MTases"/>
    <property type="match status" value="1"/>
</dbReference>
<dbReference type="InterPro" id="IPR029063">
    <property type="entry name" value="SAM-dependent_MTases_sf"/>
</dbReference>
<comment type="caution">
    <text evidence="2">The sequence shown here is derived from an EMBL/GenBank/DDBJ whole genome shotgun (WGS) entry which is preliminary data.</text>
</comment>
<keyword evidence="3" id="KW-1185">Reference proteome</keyword>
<name>A0ABU6NJH2_9BACI</name>
<feature type="domain" description="Methyltransferase small" evidence="1">
    <location>
        <begin position="31"/>
        <end position="171"/>
    </location>
</feature>
<dbReference type="Proteomes" id="UP001341820">
    <property type="component" value="Unassembled WGS sequence"/>
</dbReference>
<sequence>MLKEDERMDHIAGTTYQIIQSDNVFTYSIDAILLARFASIPLQKGRILDLCSGNGVVGMTMTERTRAAITLMELQEPLHTMAQRSIKENNLCENVTALCADLKEIRQHFAHGFFDAVTCNPPYFKQSSHEQIKEERTKAMARHEIACTLSEVVTSAAYVLKHGGKLAMVHRPDRLVDIIEAMKRNKIEPKRIRFCHSKAGSHANMLLIEGIKGGKPGLKTESPLMVYDEDGRYTKEFNEAYFRL</sequence>
<reference evidence="2 3" key="1">
    <citation type="submission" date="2023-03" db="EMBL/GenBank/DDBJ databases">
        <title>Bacillus Genome Sequencing.</title>
        <authorList>
            <person name="Dunlap C."/>
        </authorList>
    </citation>
    <scope>NUCLEOTIDE SEQUENCE [LARGE SCALE GENOMIC DNA]</scope>
    <source>
        <strain evidence="2 3">B-4107</strain>
    </source>
</reference>
<accession>A0ABU6NJH2</accession>
<dbReference type="RefSeq" id="WP_246117094.1">
    <property type="nucleotide sequence ID" value="NZ_CP042163.1"/>
</dbReference>
<evidence type="ECO:0000313" key="3">
    <source>
        <dbReference type="Proteomes" id="UP001341820"/>
    </source>
</evidence>
<organism evidence="2 3">
    <name type="scientific">Shouchella miscanthi</name>
    <dbReference type="NCBI Taxonomy" id="2598861"/>
    <lineage>
        <taxon>Bacteria</taxon>
        <taxon>Bacillati</taxon>
        <taxon>Bacillota</taxon>
        <taxon>Bacilli</taxon>
        <taxon>Bacillales</taxon>
        <taxon>Bacillaceae</taxon>
        <taxon>Shouchella</taxon>
    </lineage>
</organism>
<protein>
    <submittedName>
        <fullName evidence="2">tRNA1(Val) (Adenine(37)-N6)-methyltransferase</fullName>
    </submittedName>
</protein>
<dbReference type="Gene3D" id="3.40.50.150">
    <property type="entry name" value="Vaccinia Virus protein VP39"/>
    <property type="match status" value="1"/>
</dbReference>